<dbReference type="GO" id="GO:0071771">
    <property type="term" value="F:aldehyde oxygenase (deformylating) activity"/>
    <property type="evidence" value="ECO:0007669"/>
    <property type="project" value="UniProtKB-EC"/>
</dbReference>
<dbReference type="EMBL" id="CM001224">
    <property type="protein sequence ID" value="KEH17984.1"/>
    <property type="molecule type" value="Genomic_DNA"/>
</dbReference>
<dbReference type="Pfam" id="PF12076">
    <property type="entry name" value="CER1-like_C"/>
    <property type="match status" value="1"/>
</dbReference>
<dbReference type="Proteomes" id="UP000265566">
    <property type="component" value="Chromosome 8"/>
</dbReference>
<feature type="transmembrane region" description="Helical" evidence="6">
    <location>
        <begin position="163"/>
        <end position="181"/>
    </location>
</feature>
<feature type="domain" description="Very-long-chain aldehyde decarbonylase CER1-like C-terminal" evidence="8">
    <location>
        <begin position="488"/>
        <end position="651"/>
    </location>
</feature>
<dbReference type="GO" id="GO:0005506">
    <property type="term" value="F:iron ion binding"/>
    <property type="evidence" value="ECO:0007669"/>
    <property type="project" value="InterPro"/>
</dbReference>
<evidence type="ECO:0000256" key="3">
    <source>
        <dbReference type="ARBA" id="ARBA00022692"/>
    </source>
</evidence>
<dbReference type="InterPro" id="IPR006694">
    <property type="entry name" value="Fatty_acid_hydroxylase"/>
</dbReference>
<keyword evidence="3 6" id="KW-0812">Transmembrane</keyword>
<comment type="subcellular location">
    <subcellularLocation>
        <location evidence="1">Membrane</location>
        <topology evidence="1">Multi-pass membrane protein</topology>
    </subcellularLocation>
</comment>
<dbReference type="EMBL" id="PSQE01000008">
    <property type="protein sequence ID" value="RHN38802.1"/>
    <property type="molecule type" value="Genomic_DNA"/>
</dbReference>
<dbReference type="AlphaFoldDB" id="A0A072TKE8"/>
<dbReference type="KEGG" id="mtr:25500162"/>
<evidence type="ECO:0000256" key="6">
    <source>
        <dbReference type="SAM" id="Phobius"/>
    </source>
</evidence>
<reference evidence="10" key="4">
    <citation type="journal article" date="2018" name="Nat. Plants">
        <title>Whole-genome landscape of Medicago truncatula symbiotic genes.</title>
        <authorList>
            <person name="Pecrix Y."/>
            <person name="Gamas P."/>
            <person name="Carrere S."/>
        </authorList>
    </citation>
    <scope>NUCLEOTIDE SEQUENCE</scope>
    <source>
        <tissue evidence="10">Leaves</tissue>
    </source>
</reference>
<keyword evidence="4 6" id="KW-1133">Transmembrane helix</keyword>
<dbReference type="HOGENOM" id="CLU_017842_1_0_1"/>
<dbReference type="OrthoDB" id="408954at2759"/>
<evidence type="ECO:0000259" key="8">
    <source>
        <dbReference type="Pfam" id="PF12076"/>
    </source>
</evidence>
<dbReference type="Gramene" id="rna44770">
    <property type="protein sequence ID" value="RHN38802.1"/>
    <property type="gene ID" value="gene44770"/>
</dbReference>
<protein>
    <submittedName>
        <fullName evidence="9">Fatty acid hydroxylase superfamily protein</fullName>
    </submittedName>
    <submittedName>
        <fullName evidence="10">Putative aldehyde oxygenase (Deformylating)</fullName>
        <ecNumber evidence="10">4.1.99.5</ecNumber>
    </submittedName>
</protein>
<evidence type="ECO:0000256" key="1">
    <source>
        <dbReference type="ARBA" id="ARBA00004141"/>
    </source>
</evidence>
<dbReference type="STRING" id="3880.A0A072TKE8"/>
<sequence>MDYGYNVRKLSINKVICMYSKTHTHTQKENTCASTIMASRPGILTDWPWKPLGSFKYVVLAPWVIHSTYSLIVKDKSERDVSTFLIFPFLLWRVLHNQIWISLSRYRTSKGNNRILDKGIEFDQVDREKDWDDQILFNGLLYYLACYTLEGASRLPLWRTDGVIIAILLHAGAVEFLYYWLHRALHHHFLYSRYHSHHHSSIVTEPITSVIHPFAEHISYFLLFAIPKLTLVFTNRASIGAMVGYVTYIDFMNNLGHCNFEIVPKWLFDIFPPLKYLMYTPSFHSLHHTQFRTNYSLFMPLYDYIYGTMDKASDELHESTLKRKEETPNVVHLTHLTTPESIYHLRFGFAALASKPYTSKWYLWLMWPFTAWSMFLTWVYGRTFIVERNRFDDKLNLQTWAIPKYSVQYSRQWQKVSINKMIEEAILDADKKGIKVVSLGLMNQEEELNIYGGLYVSRHPKLNVKVVDGSSLAVAAVINSIPKGTTQVLLRGKLTKVAYALAYTLCQQGVQIATMNDDDYVKLKKALMHSSHSNIVNAKSFTQMIWLVGDGLTEEEQLKAPKGTLFIPYSQFPPKKHRKDCLYHYTPAMLTPTSIENVHSCEDWLPRRVMSAWRVAGIVHCLEEWNEHECGYNMINMDKVWPSALKHGFKPLTVPLKK</sequence>
<evidence type="ECO:0000313" key="9">
    <source>
        <dbReference type="EMBL" id="KEH17984.1"/>
    </source>
</evidence>
<evidence type="ECO:0000256" key="2">
    <source>
        <dbReference type="ARBA" id="ARBA00009324"/>
    </source>
</evidence>
<keyword evidence="12" id="KW-1185">Reference proteome</keyword>
<evidence type="ECO:0000259" key="7">
    <source>
        <dbReference type="Pfam" id="PF04116"/>
    </source>
</evidence>
<evidence type="ECO:0000256" key="5">
    <source>
        <dbReference type="ARBA" id="ARBA00023136"/>
    </source>
</evidence>
<dbReference type="InterPro" id="IPR021940">
    <property type="entry name" value="CER1-like_C"/>
</dbReference>
<evidence type="ECO:0000313" key="10">
    <source>
        <dbReference type="EMBL" id="RHN38802.1"/>
    </source>
</evidence>
<accession>A0A072TKE8</accession>
<dbReference type="EC" id="4.1.99.5" evidence="10"/>
<dbReference type="GO" id="GO:0016491">
    <property type="term" value="F:oxidoreductase activity"/>
    <property type="evidence" value="ECO:0007669"/>
    <property type="project" value="InterPro"/>
</dbReference>
<keyword evidence="5 6" id="KW-0472">Membrane</keyword>
<reference evidence="11" key="3">
    <citation type="submission" date="2015-04" db="UniProtKB">
        <authorList>
            <consortium name="EnsemblPlants"/>
        </authorList>
    </citation>
    <scope>IDENTIFICATION</scope>
    <source>
        <strain evidence="11">cv. Jemalong A17</strain>
    </source>
</reference>
<name>A0A072TKE8_MEDTR</name>
<organism evidence="9 12">
    <name type="scientific">Medicago truncatula</name>
    <name type="common">Barrel medic</name>
    <name type="synonym">Medicago tribuloides</name>
    <dbReference type="NCBI Taxonomy" id="3880"/>
    <lineage>
        <taxon>Eukaryota</taxon>
        <taxon>Viridiplantae</taxon>
        <taxon>Streptophyta</taxon>
        <taxon>Embryophyta</taxon>
        <taxon>Tracheophyta</taxon>
        <taxon>Spermatophyta</taxon>
        <taxon>Magnoliopsida</taxon>
        <taxon>eudicotyledons</taxon>
        <taxon>Gunneridae</taxon>
        <taxon>Pentapetalae</taxon>
        <taxon>rosids</taxon>
        <taxon>fabids</taxon>
        <taxon>Fabales</taxon>
        <taxon>Fabaceae</taxon>
        <taxon>Papilionoideae</taxon>
        <taxon>50 kb inversion clade</taxon>
        <taxon>NPAAA clade</taxon>
        <taxon>Hologalegina</taxon>
        <taxon>IRL clade</taxon>
        <taxon>Trifolieae</taxon>
        <taxon>Medicago</taxon>
    </lineage>
</organism>
<feature type="transmembrane region" description="Helical" evidence="6">
    <location>
        <begin position="361"/>
        <end position="381"/>
    </location>
</feature>
<proteinExistence type="inferred from homology"/>
<evidence type="ECO:0000313" key="12">
    <source>
        <dbReference type="Proteomes" id="UP000002051"/>
    </source>
</evidence>
<dbReference type="Proteomes" id="UP000002051">
    <property type="component" value="Chromosome 8"/>
</dbReference>
<evidence type="ECO:0000256" key="4">
    <source>
        <dbReference type="ARBA" id="ARBA00022989"/>
    </source>
</evidence>
<dbReference type="Pfam" id="PF04116">
    <property type="entry name" value="FA_hydroxylase"/>
    <property type="match status" value="1"/>
</dbReference>
<dbReference type="GO" id="GO:0008610">
    <property type="term" value="P:lipid biosynthetic process"/>
    <property type="evidence" value="ECO:0007669"/>
    <property type="project" value="InterPro"/>
</dbReference>
<dbReference type="EnsemblPlants" id="KEH17984">
    <property type="protein sequence ID" value="KEH17984"/>
    <property type="gene ID" value="MTR_8g009590"/>
</dbReference>
<keyword evidence="10" id="KW-0456">Lyase</keyword>
<reference evidence="9 12" key="1">
    <citation type="journal article" date="2011" name="Nature">
        <title>The Medicago genome provides insight into the evolution of rhizobial symbioses.</title>
        <authorList>
            <person name="Young N.D."/>
            <person name="Debelle F."/>
            <person name="Oldroyd G.E."/>
            <person name="Geurts R."/>
            <person name="Cannon S.B."/>
            <person name="Udvardi M.K."/>
            <person name="Benedito V.A."/>
            <person name="Mayer K.F."/>
            <person name="Gouzy J."/>
            <person name="Schoof H."/>
            <person name="Van de Peer Y."/>
            <person name="Proost S."/>
            <person name="Cook D.R."/>
            <person name="Meyers B.C."/>
            <person name="Spannagl M."/>
            <person name="Cheung F."/>
            <person name="De Mita S."/>
            <person name="Krishnakumar V."/>
            <person name="Gundlach H."/>
            <person name="Zhou S."/>
            <person name="Mudge J."/>
            <person name="Bharti A.K."/>
            <person name="Murray J.D."/>
            <person name="Naoumkina M.A."/>
            <person name="Rosen B."/>
            <person name="Silverstein K.A."/>
            <person name="Tang H."/>
            <person name="Rombauts S."/>
            <person name="Zhao P.X."/>
            <person name="Zhou P."/>
            <person name="Barbe V."/>
            <person name="Bardou P."/>
            <person name="Bechner M."/>
            <person name="Bellec A."/>
            <person name="Berger A."/>
            <person name="Berges H."/>
            <person name="Bidwell S."/>
            <person name="Bisseling T."/>
            <person name="Choisne N."/>
            <person name="Couloux A."/>
            <person name="Denny R."/>
            <person name="Deshpande S."/>
            <person name="Dai X."/>
            <person name="Doyle J.J."/>
            <person name="Dudez A.M."/>
            <person name="Farmer A.D."/>
            <person name="Fouteau S."/>
            <person name="Franken C."/>
            <person name="Gibelin C."/>
            <person name="Gish J."/>
            <person name="Goldstein S."/>
            <person name="Gonzalez A.J."/>
            <person name="Green P.J."/>
            <person name="Hallab A."/>
            <person name="Hartog M."/>
            <person name="Hua A."/>
            <person name="Humphray S.J."/>
            <person name="Jeong D.H."/>
            <person name="Jing Y."/>
            <person name="Jocker A."/>
            <person name="Kenton S.M."/>
            <person name="Kim D.J."/>
            <person name="Klee K."/>
            <person name="Lai H."/>
            <person name="Lang C."/>
            <person name="Lin S."/>
            <person name="Macmil S.L."/>
            <person name="Magdelenat G."/>
            <person name="Matthews L."/>
            <person name="McCorrison J."/>
            <person name="Monaghan E.L."/>
            <person name="Mun J.H."/>
            <person name="Najar F.Z."/>
            <person name="Nicholson C."/>
            <person name="Noirot C."/>
            <person name="O'Bleness M."/>
            <person name="Paule C.R."/>
            <person name="Poulain J."/>
            <person name="Prion F."/>
            <person name="Qin B."/>
            <person name="Qu C."/>
            <person name="Retzel E.F."/>
            <person name="Riddle C."/>
            <person name="Sallet E."/>
            <person name="Samain S."/>
            <person name="Samson N."/>
            <person name="Sanders I."/>
            <person name="Saurat O."/>
            <person name="Scarpelli C."/>
            <person name="Schiex T."/>
            <person name="Segurens B."/>
            <person name="Severin A.J."/>
            <person name="Sherrier D.J."/>
            <person name="Shi R."/>
            <person name="Sims S."/>
            <person name="Singer S.R."/>
            <person name="Sinharoy S."/>
            <person name="Sterck L."/>
            <person name="Viollet A."/>
            <person name="Wang B.B."/>
            <person name="Wang K."/>
            <person name="Wang M."/>
            <person name="Wang X."/>
            <person name="Warfsmann J."/>
            <person name="Weissenbach J."/>
            <person name="White D.D."/>
            <person name="White J.D."/>
            <person name="Wiley G.B."/>
            <person name="Wincker P."/>
            <person name="Xing Y."/>
            <person name="Yang L."/>
            <person name="Yao Z."/>
            <person name="Ying F."/>
            <person name="Zhai J."/>
            <person name="Zhou L."/>
            <person name="Zuber A."/>
            <person name="Denarie J."/>
            <person name="Dixon R.A."/>
            <person name="May G.D."/>
            <person name="Schwartz D.C."/>
            <person name="Rogers J."/>
            <person name="Quetier F."/>
            <person name="Town C.D."/>
            <person name="Roe B.A."/>
        </authorList>
    </citation>
    <scope>NUCLEOTIDE SEQUENCE [LARGE SCALE GENOMIC DNA]</scope>
    <source>
        <strain evidence="9">A17</strain>
        <strain evidence="11 12">cv. Jemalong A17</strain>
    </source>
</reference>
<dbReference type="PANTHER" id="PTHR11863">
    <property type="entry name" value="STEROL DESATURASE"/>
    <property type="match status" value="1"/>
</dbReference>
<dbReference type="ExpressionAtlas" id="A0A072TKE8">
    <property type="expression patterns" value="differential"/>
</dbReference>
<feature type="domain" description="Fatty acid hydroxylase" evidence="7">
    <location>
        <begin position="168"/>
        <end position="308"/>
    </location>
</feature>
<gene>
    <name evidence="11" type="primary">25500162</name>
    <name evidence="9" type="ordered locus">MTR_8g009590</name>
    <name evidence="10" type="ORF">MtrunA17_Chr8g0337101</name>
</gene>
<reference evidence="9 12" key="2">
    <citation type="journal article" date="2014" name="BMC Genomics">
        <title>An improved genome release (version Mt4.0) for the model legume Medicago truncatula.</title>
        <authorList>
            <person name="Tang H."/>
            <person name="Krishnakumar V."/>
            <person name="Bidwell S."/>
            <person name="Rosen B."/>
            <person name="Chan A."/>
            <person name="Zhou S."/>
            <person name="Gentzbittel L."/>
            <person name="Childs K.L."/>
            <person name="Yandell M."/>
            <person name="Gundlach H."/>
            <person name="Mayer K.F."/>
            <person name="Schwartz D.C."/>
            <person name="Town C.D."/>
        </authorList>
    </citation>
    <scope>GENOME REANNOTATION</scope>
    <source>
        <strain evidence="9">A17</strain>
        <strain evidence="11 12">cv. Jemalong A17</strain>
    </source>
</reference>
<comment type="similarity">
    <text evidence="2">Belongs to the sterol desaturase family.</text>
</comment>
<dbReference type="GO" id="GO:0016020">
    <property type="term" value="C:membrane"/>
    <property type="evidence" value="ECO:0007669"/>
    <property type="project" value="UniProtKB-SubCell"/>
</dbReference>
<dbReference type="InterPro" id="IPR050307">
    <property type="entry name" value="Sterol_Desaturase_Related"/>
</dbReference>
<evidence type="ECO:0000313" key="11">
    <source>
        <dbReference type="EnsemblPlants" id="KEH17984"/>
    </source>
</evidence>